<dbReference type="STRING" id="540747.SAMN04488031_10699"/>
<dbReference type="EMBL" id="LAXI01000019">
    <property type="protein sequence ID" value="KRS15786.1"/>
    <property type="molecule type" value="Genomic_DNA"/>
</dbReference>
<dbReference type="InterPro" id="IPR013154">
    <property type="entry name" value="ADH-like_N"/>
</dbReference>
<dbReference type="CDD" id="cd08276">
    <property type="entry name" value="MDR7"/>
    <property type="match status" value="1"/>
</dbReference>
<dbReference type="AlphaFoldDB" id="A0A0T5P3Q9"/>
<gene>
    <name evidence="3" type="primary">ppsC_1</name>
    <name evidence="3" type="ORF">RIdsm_00997</name>
    <name evidence="2" type="ORF">XM52_22290</name>
</gene>
<dbReference type="InterPro" id="IPR036291">
    <property type="entry name" value="NAD(P)-bd_dom_sf"/>
</dbReference>
<keyword evidence="4" id="KW-1185">Reference proteome</keyword>
<dbReference type="Pfam" id="PF08240">
    <property type="entry name" value="ADH_N"/>
    <property type="match status" value="1"/>
</dbReference>
<dbReference type="OrthoDB" id="5295340at2"/>
<reference evidence="3 5" key="2">
    <citation type="submission" date="2018-08" db="EMBL/GenBank/DDBJ databases">
        <title>Genetic Globetrotter - A new plasmid hitch-hiking vast phylogenetic and geographic distances.</title>
        <authorList>
            <person name="Vollmers J."/>
            <person name="Petersen J."/>
        </authorList>
    </citation>
    <scope>NUCLEOTIDE SEQUENCE [LARGE SCALE GENOMIC DNA]</scope>
    <source>
        <strain evidence="3 5">DSM 26383</strain>
    </source>
</reference>
<dbReference type="SUPFAM" id="SSF51735">
    <property type="entry name" value="NAD(P)-binding Rossmann-fold domains"/>
    <property type="match status" value="1"/>
</dbReference>
<dbReference type="Pfam" id="PF00107">
    <property type="entry name" value="ADH_zinc_N"/>
    <property type="match status" value="1"/>
</dbReference>
<feature type="domain" description="Enoyl reductase (ER)" evidence="1">
    <location>
        <begin position="10"/>
        <end position="333"/>
    </location>
</feature>
<dbReference type="InterPro" id="IPR052711">
    <property type="entry name" value="Zinc_ADH-like"/>
</dbReference>
<dbReference type="Gene3D" id="3.90.180.10">
    <property type="entry name" value="Medium-chain alcohol dehydrogenases, catalytic domain"/>
    <property type="match status" value="1"/>
</dbReference>
<organism evidence="2 4">
    <name type="scientific">Roseovarius indicus</name>
    <dbReference type="NCBI Taxonomy" id="540747"/>
    <lineage>
        <taxon>Bacteria</taxon>
        <taxon>Pseudomonadati</taxon>
        <taxon>Pseudomonadota</taxon>
        <taxon>Alphaproteobacteria</taxon>
        <taxon>Rhodobacterales</taxon>
        <taxon>Roseobacteraceae</taxon>
        <taxon>Roseovarius</taxon>
    </lineage>
</organism>
<reference evidence="2 4" key="1">
    <citation type="submission" date="2015-04" db="EMBL/GenBank/DDBJ databases">
        <title>The draft genome sequence of Roseovarius indicus B108T.</title>
        <authorList>
            <person name="Li G."/>
            <person name="Lai Q."/>
            <person name="Shao Z."/>
            <person name="Yan P."/>
        </authorList>
    </citation>
    <scope>NUCLEOTIDE SEQUENCE [LARGE SCALE GENOMIC DNA]</scope>
    <source>
        <strain evidence="2 4">B108</strain>
    </source>
</reference>
<sequence length="338" mass="36589">MKLYRLVGPGGDDRLQLHEEPKPRVGPKDLLVRIGAVSLNYRDLMVLENRYAHGALPDGLIPCSDGAGKVVATGDQVDRAAVGDRVAGLFMPRWLGGAFEERFRYDALGGDRDGVLAEYAVFDQEAVVHIPDHLSFAEAATLPCAALTAWHALFGPRPVLPGEDVLLKGTGGVSLFALAFAKMAGARCILTTTHAEKRDRARDLGADEVIVLSETDDWPKALRDATAGRGVDHIVEVVGGETLSQSIHAARNGGQIHYIGAQSKGSIDPVDLRRKNIELRGVYVGSRAQFMAMNRAIGYAGYRPVVDTVFPFPDALKAYQYLRLQKHIGKVVIAMDSP</sequence>
<dbReference type="PATRIC" id="fig|540747.5.peg.2238"/>
<dbReference type="Proteomes" id="UP000051401">
    <property type="component" value="Unassembled WGS sequence"/>
</dbReference>
<evidence type="ECO:0000313" key="2">
    <source>
        <dbReference type="EMBL" id="KRS15786.1"/>
    </source>
</evidence>
<name>A0A0T5P3Q9_9RHOB</name>
<accession>A0A0T5P3Q9</accession>
<dbReference type="Proteomes" id="UP000325785">
    <property type="component" value="Chromosome"/>
</dbReference>
<evidence type="ECO:0000313" key="3">
    <source>
        <dbReference type="EMBL" id="QEW25212.1"/>
    </source>
</evidence>
<dbReference type="EMBL" id="CP031598">
    <property type="protein sequence ID" value="QEW25212.1"/>
    <property type="molecule type" value="Genomic_DNA"/>
</dbReference>
<dbReference type="SMART" id="SM00829">
    <property type="entry name" value="PKS_ER"/>
    <property type="match status" value="1"/>
</dbReference>
<dbReference type="InterPro" id="IPR013149">
    <property type="entry name" value="ADH-like_C"/>
</dbReference>
<dbReference type="RefSeq" id="WP_057819720.1">
    <property type="nucleotide sequence ID" value="NZ_CP031598.1"/>
</dbReference>
<keyword evidence="3" id="KW-0012">Acyltransferase</keyword>
<dbReference type="KEGG" id="rid:RIdsm_00997"/>
<dbReference type="GO" id="GO:0016491">
    <property type="term" value="F:oxidoreductase activity"/>
    <property type="evidence" value="ECO:0007669"/>
    <property type="project" value="InterPro"/>
</dbReference>
<proteinExistence type="predicted"/>
<protein>
    <submittedName>
        <fullName evidence="3">Beta-ketoacyl-acyl-carrier-protein synthase I</fullName>
        <ecNumber evidence="3">2.3.1.41</ecNumber>
    </submittedName>
</protein>
<dbReference type="Gene3D" id="3.40.50.720">
    <property type="entry name" value="NAD(P)-binding Rossmann-like Domain"/>
    <property type="match status" value="1"/>
</dbReference>
<evidence type="ECO:0000313" key="5">
    <source>
        <dbReference type="Proteomes" id="UP000325785"/>
    </source>
</evidence>
<dbReference type="EC" id="2.3.1.41" evidence="3"/>
<dbReference type="PANTHER" id="PTHR45033:SF2">
    <property type="entry name" value="ZINC-TYPE ALCOHOL DEHYDROGENASE-LIKE PROTEIN C1773.06C"/>
    <property type="match status" value="1"/>
</dbReference>
<dbReference type="InterPro" id="IPR020843">
    <property type="entry name" value="ER"/>
</dbReference>
<dbReference type="SUPFAM" id="SSF50129">
    <property type="entry name" value="GroES-like"/>
    <property type="match status" value="1"/>
</dbReference>
<dbReference type="GO" id="GO:0004315">
    <property type="term" value="F:3-oxoacyl-[acyl-carrier-protein] synthase activity"/>
    <property type="evidence" value="ECO:0007669"/>
    <property type="project" value="UniProtKB-EC"/>
</dbReference>
<evidence type="ECO:0000259" key="1">
    <source>
        <dbReference type="SMART" id="SM00829"/>
    </source>
</evidence>
<evidence type="ECO:0000313" key="4">
    <source>
        <dbReference type="Proteomes" id="UP000051401"/>
    </source>
</evidence>
<keyword evidence="3" id="KW-0808">Transferase</keyword>
<dbReference type="PANTHER" id="PTHR45033">
    <property type="match status" value="1"/>
</dbReference>
<dbReference type="InterPro" id="IPR011032">
    <property type="entry name" value="GroES-like_sf"/>
</dbReference>